<dbReference type="SUPFAM" id="SSF52540">
    <property type="entry name" value="P-loop containing nucleoside triphosphate hydrolases"/>
    <property type="match status" value="1"/>
</dbReference>
<keyword evidence="2" id="KW-0547">Nucleotide-binding</keyword>
<dbReference type="GO" id="GO:0005525">
    <property type="term" value="F:GTP binding"/>
    <property type="evidence" value="ECO:0007669"/>
    <property type="project" value="UniProtKB-KW"/>
</dbReference>
<evidence type="ECO:0000256" key="1">
    <source>
        <dbReference type="ARBA" id="ARBA00008535"/>
    </source>
</evidence>
<dbReference type="Pfam" id="PF04548">
    <property type="entry name" value="AIG1"/>
    <property type="match status" value="1"/>
</dbReference>
<keyword evidence="3" id="KW-0342">GTP-binding</keyword>
<dbReference type="PANTHER" id="PTHR10903">
    <property type="entry name" value="GTPASE, IMAP FAMILY MEMBER-RELATED"/>
    <property type="match status" value="1"/>
</dbReference>
<dbReference type="PANTHER" id="PTHR10903:SF103">
    <property type="entry name" value="GTPASE IMAP FAMILY MEMBER GIMD1"/>
    <property type="match status" value="1"/>
</dbReference>
<dbReference type="InterPro" id="IPR045058">
    <property type="entry name" value="GIMA/IAN/Toc"/>
</dbReference>
<proteinExistence type="inferred from homology"/>
<dbReference type="FunFam" id="3.40.50.300:FF:001392">
    <property type="entry name" value="GTPase IMAP family member GIMD1"/>
    <property type="match status" value="1"/>
</dbReference>
<reference evidence="7" key="1">
    <citation type="thesis" date="2020" institute="ProQuest LLC" country="789 East Eisenhower Parkway, Ann Arbor, MI, USA">
        <title>Comparative Genomics and Chromosome Evolution.</title>
        <authorList>
            <person name="Mudd A.B."/>
        </authorList>
    </citation>
    <scope>NUCLEOTIDE SEQUENCE</scope>
    <source>
        <strain evidence="7">1538</strain>
        <tissue evidence="7">Blood</tissue>
    </source>
</reference>
<evidence type="ECO:0000313" key="8">
    <source>
        <dbReference type="Proteomes" id="UP001181693"/>
    </source>
</evidence>
<protein>
    <recommendedName>
        <fullName evidence="4">GTPase IMAP family member GIMD1</fullName>
    </recommendedName>
    <alternativeName>
        <fullName evidence="5">GIMAP family P-loop NTPase domain-containing protein 1</fullName>
    </alternativeName>
</protein>
<evidence type="ECO:0000259" key="6">
    <source>
        <dbReference type="PROSITE" id="PS51720"/>
    </source>
</evidence>
<evidence type="ECO:0000256" key="4">
    <source>
        <dbReference type="ARBA" id="ARBA00067123"/>
    </source>
</evidence>
<dbReference type="AlphaFoldDB" id="A0AAV3ATT9"/>
<dbReference type="PROSITE" id="PS51720">
    <property type="entry name" value="G_AIG1"/>
    <property type="match status" value="1"/>
</dbReference>
<dbReference type="Proteomes" id="UP001181693">
    <property type="component" value="Unassembled WGS sequence"/>
</dbReference>
<evidence type="ECO:0000313" key="7">
    <source>
        <dbReference type="EMBL" id="DBA28863.1"/>
    </source>
</evidence>
<organism evidence="7 8">
    <name type="scientific">Pyxicephalus adspersus</name>
    <name type="common">African bullfrog</name>
    <dbReference type="NCBI Taxonomy" id="30357"/>
    <lineage>
        <taxon>Eukaryota</taxon>
        <taxon>Metazoa</taxon>
        <taxon>Chordata</taxon>
        <taxon>Craniata</taxon>
        <taxon>Vertebrata</taxon>
        <taxon>Euteleostomi</taxon>
        <taxon>Amphibia</taxon>
        <taxon>Batrachia</taxon>
        <taxon>Anura</taxon>
        <taxon>Neobatrachia</taxon>
        <taxon>Ranoidea</taxon>
        <taxon>Pyxicephalidae</taxon>
        <taxon>Pyxicephalinae</taxon>
        <taxon>Pyxicephalus</taxon>
    </lineage>
</organism>
<dbReference type="InterPro" id="IPR006703">
    <property type="entry name" value="G_AIG1"/>
</dbReference>
<gene>
    <name evidence="7" type="ORF">GDO54_009154</name>
</gene>
<feature type="domain" description="AIG1-type G" evidence="6">
    <location>
        <begin position="6"/>
        <end position="217"/>
    </location>
</feature>
<comment type="similarity">
    <text evidence="1">Belongs to the TRAFAC class TrmE-Era-EngA-EngB-Septin-like GTPase superfamily. AIG1/Toc34/Toc159-like paraseptin GTPase family. IAN subfamily.</text>
</comment>
<name>A0AAV3ATT9_PYXAD</name>
<sequence length="217" mass="24996">MDGNNEITINLLLLGKTKCGKSSLGNSLLGSYEFESKFFPHSVTKDCRLCRIQMPNFARRMGKELGLRLQVLDTPGIPHSNLSQNEVKKRVRKAISQHFSQGLHMALLVLRADIPHCEEDNQHTVKLAEDLLGPEWKYFTAVVFTHGDILQEARMTQDEFLRSAPSNLTTLLENVHGRYFFRDPTDKTLHEERIVLVNQIFHFVRQNSYQTVQFNKN</sequence>
<keyword evidence="8" id="KW-1185">Reference proteome</keyword>
<evidence type="ECO:0000256" key="2">
    <source>
        <dbReference type="ARBA" id="ARBA00022741"/>
    </source>
</evidence>
<dbReference type="InterPro" id="IPR027417">
    <property type="entry name" value="P-loop_NTPase"/>
</dbReference>
<accession>A0AAV3ATT9</accession>
<evidence type="ECO:0000256" key="5">
    <source>
        <dbReference type="ARBA" id="ARBA00076741"/>
    </source>
</evidence>
<comment type="caution">
    <text evidence="7">The sequence shown here is derived from an EMBL/GenBank/DDBJ whole genome shotgun (WGS) entry which is preliminary data.</text>
</comment>
<dbReference type="Gene3D" id="3.40.50.300">
    <property type="entry name" value="P-loop containing nucleotide triphosphate hydrolases"/>
    <property type="match status" value="1"/>
</dbReference>
<evidence type="ECO:0000256" key="3">
    <source>
        <dbReference type="ARBA" id="ARBA00023134"/>
    </source>
</evidence>
<dbReference type="EMBL" id="DYDO01000003">
    <property type="protein sequence ID" value="DBA28863.1"/>
    <property type="molecule type" value="Genomic_DNA"/>
</dbReference>